<dbReference type="Gene3D" id="4.10.1060.10">
    <property type="entry name" value="Zinc finger, RanBP2-type"/>
    <property type="match status" value="1"/>
</dbReference>
<name>A0AB34FV71_9HYPO</name>
<dbReference type="PANTHER" id="PTHR46622:SF1">
    <property type="entry name" value="DNA-DEPENDENT METALLOPROTEASE WSS1"/>
    <property type="match status" value="1"/>
</dbReference>
<dbReference type="EMBL" id="JAQHRD010000003">
    <property type="protein sequence ID" value="KAJ6443024.1"/>
    <property type="molecule type" value="Genomic_DNA"/>
</dbReference>
<dbReference type="InterPro" id="IPR053000">
    <property type="entry name" value="WSS1-like_metalloprotease"/>
</dbReference>
<gene>
    <name evidence="8" type="primary">WSS1</name>
    <name evidence="8" type="ORF">O9K51_04203</name>
</gene>
<evidence type="ECO:0000256" key="3">
    <source>
        <dbReference type="ARBA" id="ARBA00022833"/>
    </source>
</evidence>
<keyword evidence="1" id="KW-0479">Metal-binding</keyword>
<evidence type="ECO:0000313" key="8">
    <source>
        <dbReference type="EMBL" id="KAJ6443024.1"/>
    </source>
</evidence>
<feature type="domain" description="WLM" evidence="7">
    <location>
        <begin position="2"/>
        <end position="203"/>
    </location>
</feature>
<evidence type="ECO:0000259" key="6">
    <source>
        <dbReference type="PROSITE" id="PS50199"/>
    </source>
</evidence>
<proteinExistence type="predicted"/>
<sequence>MPTMFRPDRLIGDFVHMKDEHRADEALHMLKKIASMVKPLMRARGWHVGKLVEFYPPIRGNQTLLGLNYDKGREICLRLRHPRDRRQFIPFEQILDTMLHELVHIVRGPHDDQFNRLWDQLRDEMQSLLNKGYTGESFLSEGRRLGGTNVPDDELRRLVRQAADDRRIKHAGTAPGRRLGGAAPRPGQDIRRTIADAADRRRQVLRGCAEENLTPREMQEMADRAAHNGFRTQAEEDEANEAAISQALWELVQEDEKKRLGDAYLPPSDTIPEEYRRGLASSAQSRGGIAEPQHPTMHPATSSNMQRRDPTSSMLGSWACETCTLQNPLNYLCCDACGLERPQIEKRRVEHEPSPGTSKPPVIDLTSSPPKGKAKARHVPLSQPSVPPIPSTWICKSCGMEVERQWWSCMGCGWVKDNSK</sequence>
<accession>A0AB34FV71</accession>
<dbReference type="GO" id="GO:0005634">
    <property type="term" value="C:nucleus"/>
    <property type="evidence" value="ECO:0007669"/>
    <property type="project" value="TreeGrafter"/>
</dbReference>
<dbReference type="AlphaFoldDB" id="A0AB34FV71"/>
<dbReference type="GO" id="GO:0008237">
    <property type="term" value="F:metallopeptidase activity"/>
    <property type="evidence" value="ECO:0007669"/>
    <property type="project" value="TreeGrafter"/>
</dbReference>
<keyword evidence="9" id="KW-1185">Reference proteome</keyword>
<dbReference type="PROSITE" id="PS51397">
    <property type="entry name" value="WLM"/>
    <property type="match status" value="1"/>
</dbReference>
<protein>
    <submittedName>
        <fullName evidence="8">WLM domain-containing protein</fullName>
    </submittedName>
</protein>
<organism evidence="8 9">
    <name type="scientific">Purpureocillium lavendulum</name>
    <dbReference type="NCBI Taxonomy" id="1247861"/>
    <lineage>
        <taxon>Eukaryota</taxon>
        <taxon>Fungi</taxon>
        <taxon>Dikarya</taxon>
        <taxon>Ascomycota</taxon>
        <taxon>Pezizomycotina</taxon>
        <taxon>Sordariomycetes</taxon>
        <taxon>Hypocreomycetidae</taxon>
        <taxon>Hypocreales</taxon>
        <taxon>Ophiocordycipitaceae</taxon>
        <taxon>Purpureocillium</taxon>
    </lineage>
</organism>
<keyword evidence="2 4" id="KW-0863">Zinc-finger</keyword>
<keyword evidence="3" id="KW-0862">Zinc</keyword>
<feature type="region of interest" description="Disordered" evidence="5">
    <location>
        <begin position="278"/>
        <end position="311"/>
    </location>
</feature>
<feature type="domain" description="RanBP2-type" evidence="6">
    <location>
        <begin position="314"/>
        <end position="343"/>
    </location>
</feature>
<dbReference type="PANTHER" id="PTHR46622">
    <property type="entry name" value="DNA-DEPENDENT METALLOPROTEASE WSS1"/>
    <property type="match status" value="1"/>
</dbReference>
<feature type="compositionally biased region" description="Polar residues" evidence="5">
    <location>
        <begin position="299"/>
        <end position="311"/>
    </location>
</feature>
<dbReference type="Proteomes" id="UP001163105">
    <property type="component" value="Unassembled WGS sequence"/>
</dbReference>
<feature type="region of interest" description="Disordered" evidence="5">
    <location>
        <begin position="348"/>
        <end position="383"/>
    </location>
</feature>
<evidence type="ECO:0000256" key="4">
    <source>
        <dbReference type="PROSITE-ProRule" id="PRU00322"/>
    </source>
</evidence>
<dbReference type="InterPro" id="IPR001876">
    <property type="entry name" value="Znf_RanBP2"/>
</dbReference>
<evidence type="ECO:0000256" key="2">
    <source>
        <dbReference type="ARBA" id="ARBA00022771"/>
    </source>
</evidence>
<evidence type="ECO:0000256" key="1">
    <source>
        <dbReference type="ARBA" id="ARBA00022723"/>
    </source>
</evidence>
<evidence type="ECO:0000259" key="7">
    <source>
        <dbReference type="PROSITE" id="PS51397"/>
    </source>
</evidence>
<dbReference type="Pfam" id="PF08325">
    <property type="entry name" value="WLM"/>
    <property type="match status" value="1"/>
</dbReference>
<dbReference type="GO" id="GO:0008270">
    <property type="term" value="F:zinc ion binding"/>
    <property type="evidence" value="ECO:0007669"/>
    <property type="project" value="UniProtKB-KW"/>
</dbReference>
<comment type="caution">
    <text evidence="8">The sequence shown here is derived from an EMBL/GenBank/DDBJ whole genome shotgun (WGS) entry which is preliminary data.</text>
</comment>
<evidence type="ECO:0000256" key="5">
    <source>
        <dbReference type="SAM" id="MobiDB-lite"/>
    </source>
</evidence>
<evidence type="ECO:0000313" key="9">
    <source>
        <dbReference type="Proteomes" id="UP001163105"/>
    </source>
</evidence>
<dbReference type="GO" id="GO:0006281">
    <property type="term" value="P:DNA repair"/>
    <property type="evidence" value="ECO:0007669"/>
    <property type="project" value="TreeGrafter"/>
</dbReference>
<dbReference type="PROSITE" id="PS01358">
    <property type="entry name" value="ZF_RANBP2_1"/>
    <property type="match status" value="1"/>
</dbReference>
<reference evidence="8" key="1">
    <citation type="submission" date="2023-01" db="EMBL/GenBank/DDBJ databases">
        <title>The growth and conidiation of Purpureocillium lavendulum are regulated by nitrogen source and histone H3K14 acetylation.</title>
        <authorList>
            <person name="Tang P."/>
            <person name="Han J."/>
            <person name="Zhang C."/>
            <person name="Tang P."/>
            <person name="Qi F."/>
            <person name="Zhang K."/>
            <person name="Liang L."/>
        </authorList>
    </citation>
    <scope>NUCLEOTIDE SEQUENCE</scope>
    <source>
        <strain evidence="8">YMF1.00683</strain>
    </source>
</reference>
<dbReference type="PROSITE" id="PS50199">
    <property type="entry name" value="ZF_RANBP2_2"/>
    <property type="match status" value="1"/>
</dbReference>
<dbReference type="InterPro" id="IPR013536">
    <property type="entry name" value="WLM_dom"/>
</dbReference>